<keyword evidence="3" id="KW-1185">Reference proteome</keyword>
<name>A0A8T0PM03_PANVG</name>
<dbReference type="AlphaFoldDB" id="A0A8T0PM03"/>
<accession>A0A8T0PM03</accession>
<evidence type="ECO:0000313" key="2">
    <source>
        <dbReference type="EMBL" id="KAG2562125.1"/>
    </source>
</evidence>
<evidence type="ECO:0000256" key="1">
    <source>
        <dbReference type="SAM" id="MobiDB-lite"/>
    </source>
</evidence>
<dbReference type="EMBL" id="CM029051">
    <property type="protein sequence ID" value="KAG2562125.1"/>
    <property type="molecule type" value="Genomic_DNA"/>
</dbReference>
<proteinExistence type="predicted"/>
<protein>
    <submittedName>
        <fullName evidence="2">Uncharacterized protein</fullName>
    </submittedName>
</protein>
<organism evidence="2 3">
    <name type="scientific">Panicum virgatum</name>
    <name type="common">Blackwell switchgrass</name>
    <dbReference type="NCBI Taxonomy" id="38727"/>
    <lineage>
        <taxon>Eukaryota</taxon>
        <taxon>Viridiplantae</taxon>
        <taxon>Streptophyta</taxon>
        <taxon>Embryophyta</taxon>
        <taxon>Tracheophyta</taxon>
        <taxon>Spermatophyta</taxon>
        <taxon>Magnoliopsida</taxon>
        <taxon>Liliopsida</taxon>
        <taxon>Poales</taxon>
        <taxon>Poaceae</taxon>
        <taxon>PACMAD clade</taxon>
        <taxon>Panicoideae</taxon>
        <taxon>Panicodae</taxon>
        <taxon>Paniceae</taxon>
        <taxon>Panicinae</taxon>
        <taxon>Panicum</taxon>
        <taxon>Panicum sect. Hiantes</taxon>
    </lineage>
</organism>
<sequence length="91" mass="10214">MLTSHGGYALMIKYLVSWWDSLRNEENEKSISNLSLLYIAGGTLRLLDDITWHFVLPYIGALMQGQEGEAAAEEAKKSNHVQRRAVQSGSF</sequence>
<feature type="region of interest" description="Disordered" evidence="1">
    <location>
        <begin position="71"/>
        <end position="91"/>
    </location>
</feature>
<gene>
    <name evidence="2" type="ORF">PVAP13_8KG120201</name>
</gene>
<evidence type="ECO:0000313" key="3">
    <source>
        <dbReference type="Proteomes" id="UP000823388"/>
    </source>
</evidence>
<dbReference type="Proteomes" id="UP000823388">
    <property type="component" value="Chromosome 8K"/>
</dbReference>
<comment type="caution">
    <text evidence="2">The sequence shown here is derived from an EMBL/GenBank/DDBJ whole genome shotgun (WGS) entry which is preliminary data.</text>
</comment>
<reference evidence="2" key="1">
    <citation type="submission" date="2020-05" db="EMBL/GenBank/DDBJ databases">
        <title>WGS assembly of Panicum virgatum.</title>
        <authorList>
            <person name="Lovell J.T."/>
            <person name="Jenkins J."/>
            <person name="Shu S."/>
            <person name="Juenger T.E."/>
            <person name="Schmutz J."/>
        </authorList>
    </citation>
    <scope>NUCLEOTIDE SEQUENCE</scope>
    <source>
        <strain evidence="2">AP13</strain>
    </source>
</reference>